<protein>
    <submittedName>
        <fullName evidence="1">Putative symporter YjmB</fullName>
    </submittedName>
</protein>
<dbReference type="EMBL" id="CACRSQ010000006">
    <property type="protein sequence ID" value="VYT20287.1"/>
    <property type="molecule type" value="Genomic_DNA"/>
</dbReference>
<organism evidence="1">
    <name type="scientific">Anaerostipes caccae</name>
    <dbReference type="NCBI Taxonomy" id="105841"/>
    <lineage>
        <taxon>Bacteria</taxon>
        <taxon>Bacillati</taxon>
        <taxon>Bacillota</taxon>
        <taxon>Clostridia</taxon>
        <taxon>Lachnospirales</taxon>
        <taxon>Lachnospiraceae</taxon>
        <taxon>Anaerostipes</taxon>
    </lineage>
</organism>
<reference evidence="1" key="1">
    <citation type="submission" date="2019-11" db="EMBL/GenBank/DDBJ databases">
        <authorList>
            <person name="Feng L."/>
        </authorList>
    </citation>
    <scope>NUCLEOTIDE SEQUENCE</scope>
    <source>
        <strain evidence="1">AcaccaeLFYP115</strain>
    </source>
</reference>
<dbReference type="GO" id="GO:0005886">
    <property type="term" value="C:plasma membrane"/>
    <property type="evidence" value="ECO:0007669"/>
    <property type="project" value="TreeGrafter"/>
</dbReference>
<proteinExistence type="predicted"/>
<dbReference type="SUPFAM" id="SSF103473">
    <property type="entry name" value="MFS general substrate transporter"/>
    <property type="match status" value="1"/>
</dbReference>
<evidence type="ECO:0000313" key="1">
    <source>
        <dbReference type="EMBL" id="VYT20287.1"/>
    </source>
</evidence>
<dbReference type="GO" id="GO:0008643">
    <property type="term" value="P:carbohydrate transport"/>
    <property type="evidence" value="ECO:0007669"/>
    <property type="project" value="InterPro"/>
</dbReference>
<accession>A0A6N2USK7</accession>
<dbReference type="GO" id="GO:0006814">
    <property type="term" value="P:sodium ion transport"/>
    <property type="evidence" value="ECO:0007669"/>
    <property type="project" value="InterPro"/>
</dbReference>
<sequence>MNEKKTGGDFNVKLSLGEKISYAGGDTACNIIFGLTTTLLTLFYTDYVGVNPAAIGMIMLVSRVFDGGSDVIMGIITERTHSKHGKARPWILWMAVPYAVSGIALFLIPAGASEMIKTVYIFITYNLVTTVVYTALNLPYGTLASLMTRDQNERAVTNVLRMAFSPIGRILTTSFTLPLVGFFGNDQKAWVITSAIFCVIAMILLFICFKNTKERVHIEAADQMKVSVKESLLALVHNKYWFMSLALWGILSVYSTVIGVDLAYYCKYILGNQNFTGVIYAAEQGVMIAGILILPALIPRFGKRNLALAGSLIVIAGQLLFLFNPQSYGLAVATAAVKGLGEAPLFGVIFSFIADAVEYGQWKTHIRQEGMIFSAASVGSKVGAGLSSAAVGAVLAAVGYISSDSTGAAVQQPASAVSAISNIYIWAPVVIWGVAAVVLFFYKLDKQYAGIMEELEERESRGEL</sequence>
<dbReference type="NCBIfam" id="TIGR00792">
    <property type="entry name" value="gph"/>
    <property type="match status" value="1"/>
</dbReference>
<dbReference type="PANTHER" id="PTHR11328">
    <property type="entry name" value="MAJOR FACILITATOR SUPERFAMILY DOMAIN-CONTAINING PROTEIN"/>
    <property type="match status" value="1"/>
</dbReference>
<dbReference type="InterPro" id="IPR036259">
    <property type="entry name" value="MFS_trans_sf"/>
</dbReference>
<dbReference type="RefSeq" id="WP_006565937.1">
    <property type="nucleotide sequence ID" value="NZ_BAABZP010000001.1"/>
</dbReference>
<dbReference type="GO" id="GO:0015293">
    <property type="term" value="F:symporter activity"/>
    <property type="evidence" value="ECO:0007669"/>
    <property type="project" value="InterPro"/>
</dbReference>
<dbReference type="CDD" id="cd17332">
    <property type="entry name" value="MFS_MelB_like"/>
    <property type="match status" value="1"/>
</dbReference>
<dbReference type="Gene3D" id="1.20.1250.20">
    <property type="entry name" value="MFS general substrate transporter like domains"/>
    <property type="match status" value="2"/>
</dbReference>
<dbReference type="InterPro" id="IPR039672">
    <property type="entry name" value="MFS_2"/>
</dbReference>
<name>A0A6N2USK7_9FIRM</name>
<dbReference type="AlphaFoldDB" id="A0A6N2USK7"/>
<dbReference type="PANTHER" id="PTHR11328:SF24">
    <property type="entry name" value="MAJOR FACILITATOR SUPERFAMILY (MFS) PROFILE DOMAIN-CONTAINING PROTEIN"/>
    <property type="match status" value="1"/>
</dbReference>
<dbReference type="InterPro" id="IPR001927">
    <property type="entry name" value="Na/Gal_symport"/>
</dbReference>
<gene>
    <name evidence="1" type="primary">yjmB_1</name>
    <name evidence="1" type="ORF">ACLFYP115_02036</name>
</gene>
<dbReference type="Pfam" id="PF13347">
    <property type="entry name" value="MFS_2"/>
    <property type="match status" value="1"/>
</dbReference>